<dbReference type="HAMAP" id="MF_01384">
    <property type="entry name" value="UreD"/>
    <property type="match status" value="1"/>
</dbReference>
<keyword evidence="2 3" id="KW-0143">Chaperone</keyword>
<protein>
    <recommendedName>
        <fullName evidence="3">Urease accessory protein UreD</fullName>
    </recommendedName>
</protein>
<comment type="caution">
    <text evidence="5">The sequence shown here is derived from an EMBL/GenBank/DDBJ whole genome shotgun (WGS) entry which is preliminary data.</text>
</comment>
<dbReference type="PANTHER" id="PTHR33643">
    <property type="entry name" value="UREASE ACCESSORY PROTEIN D"/>
    <property type="match status" value="1"/>
</dbReference>
<feature type="region of interest" description="Disordered" evidence="4">
    <location>
        <begin position="1"/>
        <end position="38"/>
    </location>
</feature>
<evidence type="ECO:0000313" key="6">
    <source>
        <dbReference type="Proteomes" id="UP000672602"/>
    </source>
</evidence>
<proteinExistence type="inferred from homology"/>
<keyword evidence="3" id="KW-0996">Nickel insertion</keyword>
<feature type="compositionally biased region" description="Basic and acidic residues" evidence="4">
    <location>
        <begin position="9"/>
        <end position="26"/>
    </location>
</feature>
<evidence type="ECO:0000313" key="5">
    <source>
        <dbReference type="EMBL" id="MBP5858425.1"/>
    </source>
</evidence>
<dbReference type="GO" id="GO:0016151">
    <property type="term" value="F:nickel cation binding"/>
    <property type="evidence" value="ECO:0007669"/>
    <property type="project" value="UniProtKB-UniRule"/>
</dbReference>
<evidence type="ECO:0000256" key="4">
    <source>
        <dbReference type="SAM" id="MobiDB-lite"/>
    </source>
</evidence>
<dbReference type="PANTHER" id="PTHR33643:SF1">
    <property type="entry name" value="UREASE ACCESSORY PROTEIN D"/>
    <property type="match status" value="1"/>
</dbReference>
<dbReference type="Proteomes" id="UP000672602">
    <property type="component" value="Unassembled WGS sequence"/>
</dbReference>
<comment type="subunit">
    <text evidence="3">UreD, UreF and UreG form a complex that acts as a GTP-hydrolysis-dependent molecular chaperone, activating the urease apoprotein by helping to assemble the nickel containing metallocenter of UreC. The UreE protein probably delivers the nickel.</text>
</comment>
<comment type="subcellular location">
    <subcellularLocation>
        <location evidence="3">Cytoplasm</location>
    </subcellularLocation>
</comment>
<dbReference type="EMBL" id="JAGMWN010000008">
    <property type="protein sequence ID" value="MBP5858425.1"/>
    <property type="molecule type" value="Genomic_DNA"/>
</dbReference>
<dbReference type="Pfam" id="PF01774">
    <property type="entry name" value="UreD"/>
    <property type="match status" value="1"/>
</dbReference>
<reference evidence="5" key="1">
    <citation type="submission" date="2021-04" db="EMBL/GenBank/DDBJ databases">
        <authorList>
            <person name="Zhang D.-C."/>
        </authorList>
    </citation>
    <scope>NUCLEOTIDE SEQUENCE</scope>
    <source>
        <strain evidence="5">CGMCC 1.15697</strain>
    </source>
</reference>
<organism evidence="5 6">
    <name type="scientific">Marivibrio halodurans</name>
    <dbReference type="NCBI Taxonomy" id="2039722"/>
    <lineage>
        <taxon>Bacteria</taxon>
        <taxon>Pseudomonadati</taxon>
        <taxon>Pseudomonadota</taxon>
        <taxon>Alphaproteobacteria</taxon>
        <taxon>Rhodospirillales</taxon>
        <taxon>Rhodospirillaceae</taxon>
        <taxon>Marivibrio</taxon>
    </lineage>
</organism>
<comment type="similarity">
    <text evidence="1 3">Belongs to the UreD family.</text>
</comment>
<sequence>MTALRRPSPARDDAPKAEAGGDKGVDSEETGQYGLPGGPRRVAAALLFRRAGHQPGARTFLARQHTPHPFHMTRPFHFPDDPPGMATLYLQSSSGGLYGDDDLTLDIWAEAGAAAQITTQASTIVHAARGGVTRQTVRLRADSGALLEYLPDPVILFPGADIAARVEARVAPGAVAMLSDSFLAHDPDGADARFLRFENAIVIHRGAVVEDGWAEDGAAAPTLVDRMRLAGACWPGRGTAVQDFRCHGAFFLVNPPDGARAVEAMRAALLAVEQSGTDSGGTGGESRAYSAVEHMPGRGIVAARFLTRDGALLSRMLNEVAAAARLAVTGWPPARRPK</sequence>
<comment type="function">
    <text evidence="3">Required for maturation of urease via the functional incorporation of the urease nickel metallocenter.</text>
</comment>
<evidence type="ECO:0000256" key="1">
    <source>
        <dbReference type="ARBA" id="ARBA00007177"/>
    </source>
</evidence>
<dbReference type="AlphaFoldDB" id="A0A8J7S1A7"/>
<keyword evidence="3" id="KW-0963">Cytoplasm</keyword>
<dbReference type="InterPro" id="IPR002669">
    <property type="entry name" value="UreD"/>
</dbReference>
<keyword evidence="6" id="KW-1185">Reference proteome</keyword>
<gene>
    <name evidence="3" type="primary">ureD</name>
    <name evidence="5" type="ORF">KAJ83_15495</name>
</gene>
<dbReference type="RefSeq" id="WP_210683013.1">
    <property type="nucleotide sequence ID" value="NZ_JAGMWN010000008.1"/>
</dbReference>
<name>A0A8J7S1A7_9PROT</name>
<evidence type="ECO:0000256" key="3">
    <source>
        <dbReference type="HAMAP-Rule" id="MF_01384"/>
    </source>
</evidence>
<evidence type="ECO:0000256" key="2">
    <source>
        <dbReference type="ARBA" id="ARBA00023186"/>
    </source>
</evidence>
<accession>A0A8J7S1A7</accession>
<dbReference type="GO" id="GO:0005737">
    <property type="term" value="C:cytoplasm"/>
    <property type="evidence" value="ECO:0007669"/>
    <property type="project" value="UniProtKB-SubCell"/>
</dbReference>